<evidence type="ECO:0000256" key="5">
    <source>
        <dbReference type="ARBA" id="ARBA00007434"/>
    </source>
</evidence>
<evidence type="ECO:0000256" key="10">
    <source>
        <dbReference type="ARBA" id="ARBA00023242"/>
    </source>
</evidence>
<keyword evidence="7" id="KW-0808">Transferase</keyword>
<keyword evidence="14" id="KW-1185">Reference proteome</keyword>
<keyword evidence="9" id="KW-0413">Isomerase</keyword>
<feature type="region of interest" description="Disordered" evidence="11">
    <location>
        <begin position="1096"/>
        <end position="1122"/>
    </location>
</feature>
<evidence type="ECO:0000256" key="3">
    <source>
        <dbReference type="ARBA" id="ARBA00004496"/>
    </source>
</evidence>
<keyword evidence="6" id="KW-0963">Cytoplasm</keyword>
<name>A0A1E1LJH6_9HELO</name>
<sequence length="1122" mass="126863">MDNDPSPPPLNVSNLPDAPDKEKMDQIRRKRMEKLSSATPKSKAEGAGEMMETGSLSTLETGSTPATEPTQATPKKIQISKAAPSSNSTDPNPFTKLGAQARATTMPTTVSIPDATSSDLKRKRTEPSAQTSSPILPRTSNIPAADEPIEQWENRTLSSIFRITLDHEQRTDGTHKLIFLPNLRQELIDEEVPVLLAKERLDSALLEAASTIPNHKSILDYLLPCWKRVTKVLKGRRGYAGEKDAVLKEAKRLCMSYCIFAVDMPELFGRSPNPSTDSLTPYLLFEGGEEMGVCPDFLTELVSRLEEDETVKTMIIKAVSGISLALSNMTMNDNYKPHVEALKALCQFKPIATAIALDPFFQIPTSMATSAPAIEKFTILGPFFRISPLQSEVTKEYFAAPKTMDKRFILNSQEALRLTLQSHQKDLLDIVNQLVRASPEAKNQTLQWFAHVVNSNHKRRAMRPDATLLSTDGFLMNVTVVLDGLCEPFMDTMFSKVDRIDVDYLRRKPRVDIKEETKLNADQEASDGYYDVEVSGTSNFISEVFFLTLAAHHYGSEATNGMLKSLDKDIKTLTSKVAELEAERPKFTNSPMNMARFEEQLKRFNDVLEKSMSLKFAIEGVLLDKVMQAKSLMFMRVVTVWLLRIATGSNYTPDQTIQLPLPAEQPDAFKYLPEYILEDIVGNFNFVFRYMPDVMISAVGDELIALCITFLTNSDYIKNPYLKAKLVTLLFHGTWPVYHRTKGVLGDSLIGMKFANDHLLHALMKFYIEVESTGMHTQFYDKFNIRYEIFQVIKCIWTNDVYKQRLTQESRTNIQFFLKFVNLLLNDATYVLDEALTKFPKIHDLQQELRDPHATFTPDQRTAKEEELASAETQAQSYMQLTNETVSMMKLFTKTLSASFTMPEIVDRVAAMLNFTLDTLVGPKSANLKVEDPKKYAFEPKTLLCEFFDVYLNLSVSENFIVAVARDGRSYKPENFDAATRIITRYSLRAGEEVASFETLKDRFKIAKMNDDQEDLDMGEPPDEFMDPLMATLMTDPVMLPISRQIVDRSTIRSHLLSEPHDPYNRAPLKIEDVIPQPELLKQIEEWVKETKEKARAARSQAKTDAAMEDTEEKTAMDVSGQ</sequence>
<feature type="compositionally biased region" description="Low complexity" evidence="11">
    <location>
        <begin position="52"/>
        <end position="64"/>
    </location>
</feature>
<evidence type="ECO:0000256" key="11">
    <source>
        <dbReference type="SAM" id="MobiDB-lite"/>
    </source>
</evidence>
<dbReference type="GO" id="GO:0036503">
    <property type="term" value="P:ERAD pathway"/>
    <property type="evidence" value="ECO:0007669"/>
    <property type="project" value="InterPro"/>
</dbReference>
<dbReference type="GO" id="GO:0034450">
    <property type="term" value="F:ubiquitin-ubiquitin ligase activity"/>
    <property type="evidence" value="ECO:0007669"/>
    <property type="project" value="InterPro"/>
</dbReference>
<dbReference type="GO" id="GO:0000209">
    <property type="term" value="P:protein polyubiquitination"/>
    <property type="evidence" value="ECO:0007669"/>
    <property type="project" value="TreeGrafter"/>
</dbReference>
<reference evidence="14" key="1">
    <citation type="submission" date="2016-03" db="EMBL/GenBank/DDBJ databases">
        <authorList>
            <person name="Guldener U."/>
        </authorList>
    </citation>
    <scope>NUCLEOTIDE SEQUENCE [LARGE SCALE GENOMIC DNA]</scope>
    <source>
        <strain evidence="14">04CH-RAC-A.6.1</strain>
    </source>
</reference>
<feature type="compositionally biased region" description="Basic and acidic residues" evidence="11">
    <location>
        <begin position="18"/>
        <end position="27"/>
    </location>
</feature>
<evidence type="ECO:0000256" key="8">
    <source>
        <dbReference type="ARBA" id="ARBA00022786"/>
    </source>
</evidence>
<dbReference type="SMART" id="SM00504">
    <property type="entry name" value="Ubox"/>
    <property type="match status" value="1"/>
</dbReference>
<keyword evidence="10" id="KW-0539">Nucleus</keyword>
<organism evidence="13 14">
    <name type="scientific">Rhynchosporium agropyri</name>
    <dbReference type="NCBI Taxonomy" id="914238"/>
    <lineage>
        <taxon>Eukaryota</taxon>
        <taxon>Fungi</taxon>
        <taxon>Dikarya</taxon>
        <taxon>Ascomycota</taxon>
        <taxon>Pezizomycotina</taxon>
        <taxon>Leotiomycetes</taxon>
        <taxon>Helotiales</taxon>
        <taxon>Ploettnerulaceae</taxon>
        <taxon>Rhynchosporium</taxon>
    </lineage>
</organism>
<gene>
    <name evidence="13" type="ORF">RAG0_15082</name>
</gene>
<feature type="region of interest" description="Disordered" evidence="11">
    <location>
        <begin position="1"/>
        <end position="148"/>
    </location>
</feature>
<evidence type="ECO:0000313" key="13">
    <source>
        <dbReference type="EMBL" id="CZT10658.1"/>
    </source>
</evidence>
<evidence type="ECO:0000256" key="7">
    <source>
        <dbReference type="ARBA" id="ARBA00022679"/>
    </source>
</evidence>
<proteinExistence type="inferred from homology"/>
<evidence type="ECO:0000256" key="1">
    <source>
        <dbReference type="ARBA" id="ARBA00000900"/>
    </source>
</evidence>
<accession>A0A1E1LJH6</accession>
<dbReference type="AlphaFoldDB" id="A0A1E1LJH6"/>
<feature type="compositionally biased region" description="Pro residues" evidence="11">
    <location>
        <begin position="1"/>
        <end position="10"/>
    </location>
</feature>
<dbReference type="GO" id="GO:0000151">
    <property type="term" value="C:ubiquitin ligase complex"/>
    <property type="evidence" value="ECO:0007669"/>
    <property type="project" value="InterPro"/>
</dbReference>
<dbReference type="EMBL" id="FJUX01000131">
    <property type="protein sequence ID" value="CZT10658.1"/>
    <property type="molecule type" value="Genomic_DNA"/>
</dbReference>
<dbReference type="InterPro" id="IPR045132">
    <property type="entry name" value="UBE4"/>
</dbReference>
<dbReference type="FunFam" id="3.30.40.10:FF:000055">
    <property type="entry name" value="Ubiquitin conjugation factor e4 a"/>
    <property type="match status" value="1"/>
</dbReference>
<dbReference type="PROSITE" id="PS51698">
    <property type="entry name" value="U_BOX"/>
    <property type="match status" value="1"/>
</dbReference>
<dbReference type="UniPathway" id="UPA00143"/>
<dbReference type="Pfam" id="PF10408">
    <property type="entry name" value="Ufd2P_core"/>
    <property type="match status" value="1"/>
</dbReference>
<dbReference type="InterPro" id="IPR019474">
    <property type="entry name" value="Ub_conjug_fac_E4_core"/>
</dbReference>
<dbReference type="InterPro" id="IPR013083">
    <property type="entry name" value="Znf_RING/FYVE/PHD"/>
</dbReference>
<evidence type="ECO:0000256" key="2">
    <source>
        <dbReference type="ARBA" id="ARBA00004123"/>
    </source>
</evidence>
<keyword evidence="8" id="KW-0833">Ubl conjugation pathway</keyword>
<dbReference type="PANTHER" id="PTHR13931:SF2">
    <property type="entry name" value="UBIQUITIN CONJUGATION FACTOR E4 B"/>
    <property type="match status" value="1"/>
</dbReference>
<dbReference type="GO" id="GO:0006511">
    <property type="term" value="P:ubiquitin-dependent protein catabolic process"/>
    <property type="evidence" value="ECO:0007669"/>
    <property type="project" value="InterPro"/>
</dbReference>
<evidence type="ECO:0000259" key="12">
    <source>
        <dbReference type="PROSITE" id="PS51698"/>
    </source>
</evidence>
<feature type="compositionally biased region" description="Polar residues" evidence="11">
    <location>
        <begin position="127"/>
        <end position="142"/>
    </location>
</feature>
<feature type="compositionally biased region" description="Polar residues" evidence="11">
    <location>
        <begin position="102"/>
        <end position="118"/>
    </location>
</feature>
<feature type="compositionally biased region" description="Polar residues" evidence="11">
    <location>
        <begin position="83"/>
        <end position="92"/>
    </location>
</feature>
<evidence type="ECO:0000313" key="14">
    <source>
        <dbReference type="Proteomes" id="UP000178912"/>
    </source>
</evidence>
<keyword evidence="9" id="KW-0697">Rotamase</keyword>
<dbReference type="PANTHER" id="PTHR13931">
    <property type="entry name" value="UBIQUITINATION FACTOR E4"/>
    <property type="match status" value="1"/>
</dbReference>
<dbReference type="GO" id="GO:0005737">
    <property type="term" value="C:cytoplasm"/>
    <property type="evidence" value="ECO:0007669"/>
    <property type="project" value="UniProtKB-SubCell"/>
</dbReference>
<dbReference type="Proteomes" id="UP000178912">
    <property type="component" value="Unassembled WGS sequence"/>
</dbReference>
<dbReference type="SUPFAM" id="SSF57850">
    <property type="entry name" value="RING/U-box"/>
    <property type="match status" value="1"/>
</dbReference>
<dbReference type="Pfam" id="PF04564">
    <property type="entry name" value="U-box"/>
    <property type="match status" value="1"/>
</dbReference>
<comment type="pathway">
    <text evidence="4">Protein modification; protein ubiquitination.</text>
</comment>
<evidence type="ECO:0000256" key="9">
    <source>
        <dbReference type="ARBA" id="ARBA00023110"/>
    </source>
</evidence>
<comment type="catalytic activity">
    <reaction evidence="1">
        <text>S-ubiquitinyl-[E2 ubiquitin-conjugating enzyme]-L-cysteine + [acceptor protein]-L-lysine = [E2 ubiquitin-conjugating enzyme]-L-cysteine + N(6)-ubiquitinyl-[acceptor protein]-L-lysine.</text>
        <dbReference type="EC" id="2.3.2.27"/>
    </reaction>
</comment>
<dbReference type="OrthoDB" id="20295at2759"/>
<evidence type="ECO:0000256" key="4">
    <source>
        <dbReference type="ARBA" id="ARBA00004906"/>
    </source>
</evidence>
<dbReference type="GO" id="GO:0003755">
    <property type="term" value="F:peptidyl-prolyl cis-trans isomerase activity"/>
    <property type="evidence" value="ECO:0007669"/>
    <property type="project" value="UniProtKB-KW"/>
</dbReference>
<comment type="subcellular location">
    <subcellularLocation>
        <location evidence="3">Cytoplasm</location>
    </subcellularLocation>
    <subcellularLocation>
        <location evidence="2">Nucleus</location>
    </subcellularLocation>
</comment>
<protein>
    <submittedName>
        <fullName evidence="13">Probable ubiquitin fusion degradation protein 2</fullName>
    </submittedName>
</protein>
<evidence type="ECO:0000256" key="6">
    <source>
        <dbReference type="ARBA" id="ARBA00022490"/>
    </source>
</evidence>
<dbReference type="GO" id="GO:0005634">
    <property type="term" value="C:nucleus"/>
    <property type="evidence" value="ECO:0007669"/>
    <property type="project" value="UniProtKB-SubCell"/>
</dbReference>
<feature type="domain" description="U-box" evidence="12">
    <location>
        <begin position="1020"/>
        <end position="1094"/>
    </location>
</feature>
<dbReference type="Gene3D" id="3.30.40.10">
    <property type="entry name" value="Zinc/RING finger domain, C3HC4 (zinc finger)"/>
    <property type="match status" value="1"/>
</dbReference>
<dbReference type="InterPro" id="IPR003613">
    <property type="entry name" value="Ubox_domain"/>
</dbReference>
<comment type="similarity">
    <text evidence="5">Belongs to the ubiquitin conjugation factor E4 family.</text>
</comment>